<dbReference type="InterPro" id="IPR016032">
    <property type="entry name" value="Sig_transdc_resp-reg_C-effctor"/>
</dbReference>
<evidence type="ECO:0000256" key="1">
    <source>
        <dbReference type="SAM" id="Phobius"/>
    </source>
</evidence>
<evidence type="ECO:0008006" key="4">
    <source>
        <dbReference type="Google" id="ProtNLM"/>
    </source>
</evidence>
<dbReference type="AlphaFoldDB" id="A0A7Y0AKP2"/>
<gene>
    <name evidence="2" type="ORF">HHL23_04605</name>
</gene>
<proteinExistence type="predicted"/>
<evidence type="ECO:0000313" key="3">
    <source>
        <dbReference type="Proteomes" id="UP000544054"/>
    </source>
</evidence>
<evidence type="ECO:0000313" key="2">
    <source>
        <dbReference type="EMBL" id="NML69071.1"/>
    </source>
</evidence>
<dbReference type="Gene3D" id="1.10.10.10">
    <property type="entry name" value="Winged helix-like DNA-binding domain superfamily/Winged helix DNA-binding domain"/>
    <property type="match status" value="1"/>
</dbReference>
<keyword evidence="3" id="KW-1185">Reference proteome</keyword>
<dbReference type="GO" id="GO:0006355">
    <property type="term" value="P:regulation of DNA-templated transcription"/>
    <property type="evidence" value="ECO:0007669"/>
    <property type="project" value="InterPro"/>
</dbReference>
<dbReference type="SUPFAM" id="SSF48452">
    <property type="entry name" value="TPR-like"/>
    <property type="match status" value="1"/>
</dbReference>
<dbReference type="GO" id="GO:0003677">
    <property type="term" value="F:DNA binding"/>
    <property type="evidence" value="ECO:0007669"/>
    <property type="project" value="InterPro"/>
</dbReference>
<keyword evidence="1" id="KW-1133">Transmembrane helix</keyword>
<dbReference type="RefSeq" id="WP_169233638.1">
    <property type="nucleotide sequence ID" value="NZ_JABBGI010000004.1"/>
</dbReference>
<keyword evidence="1" id="KW-0812">Transmembrane</keyword>
<keyword evidence="1" id="KW-0472">Membrane</keyword>
<sequence length="491" mass="57261">MKPFKFLLFLLIPFFSFGQSKSEKENIDRMLAVSDSLYYADQLIPSLKIARQAVKLAKKKKYPKPLAKGNGDISYILQDLGMYKESSHYAEVAEKYVAEDDYEMRAILKNVTGYNYYGLKLYDKALAEFRQEILLYKKIKDKKSIYMTYMDIGDVYEEMKNIDSSNYYYKKGLAGYAKLDQKDKKENYYNFSTTNASIGLNFLKKKNTDSAEFYINQSIAILDFYQDSFRSRPFFLYALSKLTLEKKEYNKALDLSFKAIKIEKKINPKSDIIYLYQNIAGVYAAMHNAEKEKEYLNKSIKMGDSIETEQAKSIAFVINNILNDEKEESKKLQSKTYWIGGIIFILILLLVSIGYINSQKHENKKEAELLEKDQILLLKEKETRQLEKKLNASFEETVQLAKENNPEFLTRFIEIYPEFINKLQQISPKLQASELKLCALLFLNFSSKDIAKFTFTSSRTVQNRKYNLRKKLNIPSDLDINIWMNTIVNGD</sequence>
<reference evidence="2 3" key="1">
    <citation type="submission" date="2020-04" db="EMBL/GenBank/DDBJ databases">
        <title>Chryseobacterium sp. RP-3-3 sp. nov., isolated from Jeju soil.</title>
        <authorList>
            <person name="Dahal R.H."/>
        </authorList>
    </citation>
    <scope>NUCLEOTIDE SEQUENCE [LARGE SCALE GENOMIC DNA]</scope>
    <source>
        <strain evidence="2 3">RP-3-3</strain>
    </source>
</reference>
<dbReference type="Proteomes" id="UP000544054">
    <property type="component" value="Unassembled WGS sequence"/>
</dbReference>
<dbReference type="Gene3D" id="1.25.40.10">
    <property type="entry name" value="Tetratricopeptide repeat domain"/>
    <property type="match status" value="2"/>
</dbReference>
<comment type="caution">
    <text evidence="2">The sequence shown here is derived from an EMBL/GenBank/DDBJ whole genome shotgun (WGS) entry which is preliminary data.</text>
</comment>
<accession>A0A7Y0AKP2</accession>
<protein>
    <recommendedName>
        <fullName evidence="4">HTH luxR-type domain-containing protein</fullName>
    </recommendedName>
</protein>
<organism evidence="2 3">
    <name type="scientific">Chryseobacterium antibioticum</name>
    <dbReference type="NCBI Taxonomy" id="2728847"/>
    <lineage>
        <taxon>Bacteria</taxon>
        <taxon>Pseudomonadati</taxon>
        <taxon>Bacteroidota</taxon>
        <taxon>Flavobacteriia</taxon>
        <taxon>Flavobacteriales</taxon>
        <taxon>Weeksellaceae</taxon>
        <taxon>Chryseobacterium group</taxon>
        <taxon>Chryseobacterium</taxon>
    </lineage>
</organism>
<dbReference type="InterPro" id="IPR011990">
    <property type="entry name" value="TPR-like_helical_dom_sf"/>
</dbReference>
<feature type="transmembrane region" description="Helical" evidence="1">
    <location>
        <begin position="337"/>
        <end position="356"/>
    </location>
</feature>
<dbReference type="InterPro" id="IPR036388">
    <property type="entry name" value="WH-like_DNA-bd_sf"/>
</dbReference>
<name>A0A7Y0AKP2_9FLAO</name>
<dbReference type="SUPFAM" id="SSF46894">
    <property type="entry name" value="C-terminal effector domain of the bipartite response regulators"/>
    <property type="match status" value="1"/>
</dbReference>
<dbReference type="EMBL" id="JABBGI010000004">
    <property type="protein sequence ID" value="NML69071.1"/>
    <property type="molecule type" value="Genomic_DNA"/>
</dbReference>